<dbReference type="RefSeq" id="WP_100441709.1">
    <property type="nucleotide sequence ID" value="NZ_CBCPIZ010000054.1"/>
</dbReference>
<evidence type="ECO:0000256" key="1">
    <source>
        <dbReference type="SAM" id="SignalP"/>
    </source>
</evidence>
<dbReference type="InterPro" id="IPR009560">
    <property type="entry name" value="DUF1176"/>
</dbReference>
<evidence type="ECO:0000313" key="2">
    <source>
        <dbReference type="EMBL" id="PJL26185.1"/>
    </source>
</evidence>
<name>A0A2J0UA36_STEMA</name>
<gene>
    <name evidence="2" type="ORF">B9Y64_16850</name>
</gene>
<feature type="chain" id="PRO_5014422745" description="DUF1176 domain-containing protein" evidence="1">
    <location>
        <begin position="25"/>
        <end position="352"/>
    </location>
</feature>
<organism evidence="2 3">
    <name type="scientific">Stenotrophomonas maltophilia</name>
    <name type="common">Pseudomonas maltophilia</name>
    <name type="synonym">Xanthomonas maltophilia</name>
    <dbReference type="NCBI Taxonomy" id="40324"/>
    <lineage>
        <taxon>Bacteria</taxon>
        <taxon>Pseudomonadati</taxon>
        <taxon>Pseudomonadota</taxon>
        <taxon>Gammaproteobacteria</taxon>
        <taxon>Lysobacterales</taxon>
        <taxon>Lysobacteraceae</taxon>
        <taxon>Stenotrophomonas</taxon>
        <taxon>Stenotrophomonas maltophilia group</taxon>
    </lineage>
</organism>
<evidence type="ECO:0008006" key="4">
    <source>
        <dbReference type="Google" id="ProtNLM"/>
    </source>
</evidence>
<proteinExistence type="predicted"/>
<feature type="signal peptide" evidence="1">
    <location>
        <begin position="1"/>
        <end position="24"/>
    </location>
</feature>
<dbReference type="EMBL" id="NEQV01000005">
    <property type="protein sequence ID" value="PJL26185.1"/>
    <property type="molecule type" value="Genomic_DNA"/>
</dbReference>
<dbReference type="Pfam" id="PF06674">
    <property type="entry name" value="DUF1176"/>
    <property type="match status" value="1"/>
</dbReference>
<accession>A0A2J0UA36</accession>
<evidence type="ECO:0000313" key="3">
    <source>
        <dbReference type="Proteomes" id="UP000230167"/>
    </source>
</evidence>
<dbReference type="Proteomes" id="UP000230167">
    <property type="component" value="Unassembled WGS sequence"/>
</dbReference>
<reference evidence="2 3" key="1">
    <citation type="journal article" date="2017" name="Front. Microbiol.">
        <title>Double-Face Meets the Bacterial World: The Opportunistic Pathogen Stenotrophomonas maltophilia.</title>
        <authorList>
            <person name="Lira F."/>
            <person name="Berg G."/>
            <person name="Martinez J.L."/>
        </authorList>
    </citation>
    <scope>NUCLEOTIDE SEQUENCE [LARGE SCALE GENOMIC DNA]</scope>
    <source>
        <strain evidence="2 3">EA1</strain>
    </source>
</reference>
<keyword evidence="1" id="KW-0732">Signal</keyword>
<sequence length="352" mass="37546">MHAPSLLRTPLLLASLTLASTATATEPVGMSFVEGDGVMACDNTRTCRLAAYGPLAPLMLSALIERTGGPRTAVTARLSMAEGGEDAPPTPAAVAPEGTLRLRVDGKDLGAIGHSEALGPGLALSAHYVTTLIEALLDGKRVEMRDASGRAWPLSDRGIRTLLLRMDAAQGRLDTPGALVRKGSQPESKVPAAVAAPPLKAPSLLVEAQEGDAQLAERADLLQQLQPVAATGNACDRMSSRQLHIERVDARHVLAQLNCATGRHIVPAGTWLVRDRPPFAPSLVSRSALFPLYPYAVFLEEGFVTDTDTCGTNRHWAWDGSRLVLSATYPGDHCSPRSRRHWSLPTYVTEVH</sequence>
<dbReference type="AlphaFoldDB" id="A0A2J0UA36"/>
<protein>
    <recommendedName>
        <fullName evidence="4">DUF1176 domain-containing protein</fullName>
    </recommendedName>
</protein>
<comment type="caution">
    <text evidence="2">The sequence shown here is derived from an EMBL/GenBank/DDBJ whole genome shotgun (WGS) entry which is preliminary data.</text>
</comment>